<dbReference type="AlphaFoldDB" id="A0A6C0JPQ4"/>
<sequence length="252" mass="30127">MTEKKIAIGFYGITRSLNYTIDSIEKNIFNVLKENNFDYDIFVHTYNLDEYKNTRANEEYTKNIDNNQYKLLKAKYLKIDNQNEVKSMLNLESYRTKPDPWKTNYETVDFYILGKYSQYSLTKIIENSNNNYDYILFVRPDCLYLDRLDVSKFNLINDNTILIPSFGHQMNDRFAITNNKTYKIYGKIFEELLELSNKYELHSQTILGMILEKNNIENIKIKFNFARIRSDGKVAKRDINDLKKYNNILKQY</sequence>
<organism evidence="1">
    <name type="scientific">viral metagenome</name>
    <dbReference type="NCBI Taxonomy" id="1070528"/>
    <lineage>
        <taxon>unclassified sequences</taxon>
        <taxon>metagenomes</taxon>
        <taxon>organismal metagenomes</taxon>
    </lineage>
</organism>
<name>A0A6C0JPQ4_9ZZZZ</name>
<dbReference type="EMBL" id="MN740684">
    <property type="protein sequence ID" value="QHU07353.1"/>
    <property type="molecule type" value="Genomic_DNA"/>
</dbReference>
<protein>
    <submittedName>
        <fullName evidence="1">Uncharacterized protein</fullName>
    </submittedName>
</protein>
<proteinExistence type="predicted"/>
<reference evidence="1" key="1">
    <citation type="journal article" date="2020" name="Nature">
        <title>Giant virus diversity and host interactions through global metagenomics.</title>
        <authorList>
            <person name="Schulz F."/>
            <person name="Roux S."/>
            <person name="Paez-Espino D."/>
            <person name="Jungbluth S."/>
            <person name="Walsh D.A."/>
            <person name="Denef V.J."/>
            <person name="McMahon K.D."/>
            <person name="Konstantinidis K.T."/>
            <person name="Eloe-Fadrosh E.A."/>
            <person name="Kyrpides N.C."/>
            <person name="Woyke T."/>
        </authorList>
    </citation>
    <scope>NUCLEOTIDE SEQUENCE</scope>
    <source>
        <strain evidence="1">GVMAG-S-1040241-154</strain>
    </source>
</reference>
<evidence type="ECO:0000313" key="1">
    <source>
        <dbReference type="EMBL" id="QHU07353.1"/>
    </source>
</evidence>
<accession>A0A6C0JPQ4</accession>